<dbReference type="Proteomes" id="UP000249354">
    <property type="component" value="Unassembled WGS sequence"/>
</dbReference>
<proteinExistence type="predicted"/>
<protein>
    <recommendedName>
        <fullName evidence="3">DUF2141 domain-containing protein</fullName>
    </recommendedName>
</protein>
<evidence type="ECO:0000313" key="2">
    <source>
        <dbReference type="Proteomes" id="UP000249354"/>
    </source>
</evidence>
<accession>A0A2W4URK6</accession>
<dbReference type="InterPro" id="IPR018673">
    <property type="entry name" value="DUF2141"/>
</dbReference>
<reference evidence="2" key="1">
    <citation type="submission" date="2018-04" db="EMBL/GenBank/DDBJ databases">
        <authorList>
            <person name="Cornet L."/>
        </authorList>
    </citation>
    <scope>NUCLEOTIDE SEQUENCE [LARGE SCALE GENOMIC DNA]</scope>
</reference>
<organism evidence="1 2">
    <name type="scientific">Leptolyngbya foveolarum</name>
    <dbReference type="NCBI Taxonomy" id="47253"/>
    <lineage>
        <taxon>Bacteria</taxon>
        <taxon>Bacillati</taxon>
        <taxon>Cyanobacteriota</taxon>
        <taxon>Cyanophyceae</taxon>
        <taxon>Leptolyngbyales</taxon>
        <taxon>Leptolyngbyaceae</taxon>
        <taxon>Leptolyngbya group</taxon>
        <taxon>Leptolyngbya</taxon>
    </lineage>
</organism>
<sequence length="122" mass="13488">MANLTLVLSNLRNQKGEVCVALFESKVGFPEDDTQAVCNNCFAISELPMAVSFEVPYGSYAVSVLHDENKDGELNTGMLGIPKEGIGFSNDPRIITGTPSFEKTRFEFNEENLEVEIAVKYF</sequence>
<reference evidence="1 2" key="2">
    <citation type="submission" date="2018-06" db="EMBL/GenBank/DDBJ databases">
        <title>Metagenomic assembly of (sub)arctic Cyanobacteria and their associated microbiome from non-axenic cultures.</title>
        <authorList>
            <person name="Baurain D."/>
        </authorList>
    </citation>
    <scope>NUCLEOTIDE SEQUENCE [LARGE SCALE GENOMIC DNA]</scope>
    <source>
        <strain evidence="1">ULC129bin1</strain>
    </source>
</reference>
<comment type="caution">
    <text evidence="1">The sequence shown here is derived from an EMBL/GenBank/DDBJ whole genome shotgun (WGS) entry which is preliminary data.</text>
</comment>
<evidence type="ECO:0008006" key="3">
    <source>
        <dbReference type="Google" id="ProtNLM"/>
    </source>
</evidence>
<dbReference type="Pfam" id="PF09912">
    <property type="entry name" value="DUF2141"/>
    <property type="match status" value="1"/>
</dbReference>
<dbReference type="EMBL" id="QBMC01000016">
    <property type="protein sequence ID" value="PZO21877.1"/>
    <property type="molecule type" value="Genomic_DNA"/>
</dbReference>
<evidence type="ECO:0000313" key="1">
    <source>
        <dbReference type="EMBL" id="PZO21877.1"/>
    </source>
</evidence>
<gene>
    <name evidence="1" type="ORF">DCF25_04215</name>
</gene>
<dbReference type="AlphaFoldDB" id="A0A2W4URK6"/>
<name>A0A2W4URK6_9CYAN</name>